<dbReference type="Proteomes" id="UP001501138">
    <property type="component" value="Unassembled WGS sequence"/>
</dbReference>
<evidence type="ECO:0000313" key="3">
    <source>
        <dbReference type="Proteomes" id="UP001501138"/>
    </source>
</evidence>
<dbReference type="RefSeq" id="WP_344249492.1">
    <property type="nucleotide sequence ID" value="NZ_BAAAPM010000008.1"/>
</dbReference>
<proteinExistence type="predicted"/>
<evidence type="ECO:0000256" key="1">
    <source>
        <dbReference type="SAM" id="MobiDB-lite"/>
    </source>
</evidence>
<keyword evidence="3" id="KW-1185">Reference proteome</keyword>
<dbReference type="Gene3D" id="1.10.150.20">
    <property type="entry name" value="5' to 3' exonuclease, C-terminal subdomain"/>
    <property type="match status" value="1"/>
</dbReference>
<dbReference type="Pfam" id="PF14520">
    <property type="entry name" value="HHH_5"/>
    <property type="match status" value="1"/>
</dbReference>
<accession>A0ABN2JNU8</accession>
<dbReference type="EMBL" id="BAAAPM010000008">
    <property type="protein sequence ID" value="GAA1733685.1"/>
    <property type="molecule type" value="Genomic_DNA"/>
</dbReference>
<feature type="region of interest" description="Disordered" evidence="1">
    <location>
        <begin position="340"/>
        <end position="364"/>
    </location>
</feature>
<protein>
    <submittedName>
        <fullName evidence="2">Uncharacterized protein</fullName>
    </submittedName>
</protein>
<reference evidence="2 3" key="1">
    <citation type="journal article" date="2019" name="Int. J. Syst. Evol. Microbiol.">
        <title>The Global Catalogue of Microorganisms (GCM) 10K type strain sequencing project: providing services to taxonomists for standard genome sequencing and annotation.</title>
        <authorList>
            <consortium name="The Broad Institute Genomics Platform"/>
            <consortium name="The Broad Institute Genome Sequencing Center for Infectious Disease"/>
            <person name="Wu L."/>
            <person name="Ma J."/>
        </authorList>
    </citation>
    <scope>NUCLEOTIDE SEQUENCE [LARGE SCALE GENOMIC DNA]</scope>
    <source>
        <strain evidence="2 3">JCM 15589</strain>
    </source>
</reference>
<sequence>MLLTTSLTGAGTPFERDREVVLRRLPVGSVLRRATATITPVAADDDRRFLETVAFTGATGSWGAGKVVAGGAVEVDLHARRRLAGLVGTGLADGRLLVDLGGGFLAVNEDGGLGPGDPFELAADASGSVPVPGIAVAGLRVADATDLSEVRVASPPSNVALALAGGPTLFAHVGDLVEPVTTPDLAPVLQALMAQLPVEHGVHVLRCVLHSDSIARLDVALDLEVEHVASATPPGVGAVQARYAYGGRPEQGALSVAVPPGLVAVGSAGRARGAFDESRVVLGPVTTPPAPALVEVAGGGGLAQPFVPVAPVIATSIDLLLTAVTATAVLAVDVVDDLDGKPGRRSALPRPAETRLTRDSAGTPTWVSLPLGGELEADAGVRRWVVLQVRDGTAAWSAGPGGAASGGATDGVPPAPDVVGLQRTRDGGLSWRAEGPGAHAAPFRLRSTPPVFTLPVDLRTTVAETETVVDLQRFAASGTVDVDLAMPELADAVNQTLSVAGAGGPTGELVANGDFADWLRVGSELGFGGTVGPLDGGALVAAGFATDATVVHGLVDVPATEEAPDGGVRYGRFDVLRGAALGGVALGPGTARGIAVDQAGRLVLAAVAPTASFETGSAARTGRLVLVDAQDDRVVGTPVVPPLDVRELVAAPDGSGVYLAGDAGDEDDEATVRFVGWDAWRAATGPAGTPVPWERLPQASVRGRAHRLAVGPDGAVGLLVHRPDEDAGGEGLTDHLVVFADRDALATRHGREVEVPRARALAFAPAAATGPPHVLVLCRESVRFLRASDLVLLDEVALPTSQAEDLDTGRGIAVDAAGELAVVVLDRGTAVLDVRRRRITRGGVGVGAEDPTTVALSPPALHAVVATRGAGGGRVLTFGPAVPEDWEVTAGGARPTRLDTGGVVAVLGDLAVGRGRRDVGRARGPAAIAQVLPAVGGLRYRFAFDGLTDTEGATAQVRWRGQGCEPERVDRVPIAVFDPDVRDEVAVLPHHEATLVAPAGAVQAEVAFSTPDGVAAVGAASLASTAQAALGPWEAPDPAAGVVAHGSVTRLSNTGAVPSRVSRVLAVTPGDVLSLEVDARVDGESGAVVEVAFAGEPAGSGALPVPVGEAFRLPLDPFDFDDRLATATVPDGAVEAVLTVVLPPSTSVDVRALSLRVAAPVEVGIAFASQAPGELRLTDVTVRFERASERPAPLPAGGLCPPTPVGSGDGSGAYCSACGCSEPARATTAATGAGRAVAVSACPSCGARRLRHGGAVAQAARPVALPRLHVTAVPGRDATAAVRTVVRVDVRPIDLDGIGPVRARELAARGLADLVALARADVADVASLPGVSVAMAAGFVAEAARLVAERGRRTLSFEAPGAERPAPR</sequence>
<organism evidence="2 3">
    <name type="scientific">Isoptericola hypogeus</name>
    <dbReference type="NCBI Taxonomy" id="300179"/>
    <lineage>
        <taxon>Bacteria</taxon>
        <taxon>Bacillati</taxon>
        <taxon>Actinomycetota</taxon>
        <taxon>Actinomycetes</taxon>
        <taxon>Micrococcales</taxon>
        <taxon>Promicromonosporaceae</taxon>
        <taxon>Isoptericola</taxon>
    </lineage>
</organism>
<name>A0ABN2JNU8_9MICO</name>
<comment type="caution">
    <text evidence="2">The sequence shown here is derived from an EMBL/GenBank/DDBJ whole genome shotgun (WGS) entry which is preliminary data.</text>
</comment>
<gene>
    <name evidence="2" type="ORF">GCM10009809_31320</name>
</gene>
<evidence type="ECO:0000313" key="2">
    <source>
        <dbReference type="EMBL" id="GAA1733685.1"/>
    </source>
</evidence>